<evidence type="ECO:0000313" key="2">
    <source>
        <dbReference type="EMBL" id="EMD83923.1"/>
    </source>
</evidence>
<dbReference type="Proteomes" id="UP000011717">
    <property type="component" value="Unassembled WGS sequence"/>
</dbReference>
<keyword evidence="1" id="KW-0812">Transmembrane</keyword>
<keyword evidence="1" id="KW-1133">Transmembrane helix</keyword>
<organism evidence="2 3">
    <name type="scientific">Pacificimonas flava</name>
    <dbReference type="NCBI Taxonomy" id="1234595"/>
    <lineage>
        <taxon>Bacteria</taxon>
        <taxon>Pseudomonadati</taxon>
        <taxon>Pseudomonadota</taxon>
        <taxon>Alphaproteobacteria</taxon>
        <taxon>Sphingomonadales</taxon>
        <taxon>Sphingosinicellaceae</taxon>
        <taxon>Pacificimonas</taxon>
    </lineage>
</organism>
<dbReference type="EMBL" id="AMRV01000002">
    <property type="protein sequence ID" value="EMD83923.1"/>
    <property type="molecule type" value="Genomic_DNA"/>
</dbReference>
<sequence length="181" mass="18251">MIGGKGETGRAANDQDMIDVLLREWASNRDVAVPPGAALAAADAALAEARITPASQRRWFPAAVFGGSVAAALAGVLVLTPGTVPESASPSGEVVALSPGIGEPQQFASALPETGLVAPSAGEAAMPVASGNSGTQLAASDFGPATAPPLDETFPSFDAPPDDLLMTSHVFTTRPDEELIY</sequence>
<dbReference type="AlphaFoldDB" id="M2U7E9"/>
<reference evidence="2 3" key="1">
    <citation type="journal article" date="2013" name="Genome Announc.">
        <title>Draft Genome Sequence of Strain JLT2015T, Belonging to the Family Sphingomonadaceae of the Alphaproteobacteria.</title>
        <authorList>
            <person name="Tang K."/>
            <person name="Liu K."/>
            <person name="Li S."/>
            <person name="Jiao N."/>
        </authorList>
    </citation>
    <scope>NUCLEOTIDE SEQUENCE [LARGE SCALE GENOMIC DNA]</scope>
    <source>
        <strain evidence="2 3">JLT2015</strain>
    </source>
</reference>
<comment type="caution">
    <text evidence="2">The sequence shown here is derived from an EMBL/GenBank/DDBJ whole genome shotgun (WGS) entry which is preliminary data.</text>
</comment>
<name>M2U7E9_9SPHN</name>
<evidence type="ECO:0000256" key="1">
    <source>
        <dbReference type="SAM" id="Phobius"/>
    </source>
</evidence>
<gene>
    <name evidence="2" type="ORF">C725_0895</name>
</gene>
<protein>
    <submittedName>
        <fullName evidence="2">Uncharacterized protein</fullName>
    </submittedName>
</protein>
<feature type="transmembrane region" description="Helical" evidence="1">
    <location>
        <begin position="59"/>
        <end position="79"/>
    </location>
</feature>
<evidence type="ECO:0000313" key="3">
    <source>
        <dbReference type="Proteomes" id="UP000011717"/>
    </source>
</evidence>
<keyword evidence="3" id="KW-1185">Reference proteome</keyword>
<keyword evidence="1" id="KW-0472">Membrane</keyword>
<proteinExistence type="predicted"/>
<dbReference type="RefSeq" id="WP_008600420.1">
    <property type="nucleotide sequence ID" value="NZ_AMRV01000002.1"/>
</dbReference>
<accession>M2U7E9</accession>